<gene>
    <name evidence="1" type="ORF">F0562_031420</name>
</gene>
<protein>
    <submittedName>
        <fullName evidence="1">Uncharacterized protein</fullName>
    </submittedName>
</protein>
<organism evidence="1 2">
    <name type="scientific">Nyssa sinensis</name>
    <dbReference type="NCBI Taxonomy" id="561372"/>
    <lineage>
        <taxon>Eukaryota</taxon>
        <taxon>Viridiplantae</taxon>
        <taxon>Streptophyta</taxon>
        <taxon>Embryophyta</taxon>
        <taxon>Tracheophyta</taxon>
        <taxon>Spermatophyta</taxon>
        <taxon>Magnoliopsida</taxon>
        <taxon>eudicotyledons</taxon>
        <taxon>Gunneridae</taxon>
        <taxon>Pentapetalae</taxon>
        <taxon>asterids</taxon>
        <taxon>Cornales</taxon>
        <taxon>Nyssaceae</taxon>
        <taxon>Nyssa</taxon>
    </lineage>
</organism>
<dbReference type="AlphaFoldDB" id="A0A5J5ASE3"/>
<sequence>MSFTSAHSQTDVDGVKGQSAELSYSGDFSLFAATFFLVSISLSLRLFRLVFDVESDSGGFPISRGKVQYSLASAKLERRSIVSPRGFDGGVERPKPNPRPSLVRVPNLRRELPPRASPHTPVMPSVSGIRQVSFHSRSAAECFLHSPENSSFVTGGIEIFLDGKLSSKKWLSATVLKSEATQPKVDMKTPLFSSEVTDSEL</sequence>
<keyword evidence="2" id="KW-1185">Reference proteome</keyword>
<name>A0A5J5ASE3_9ASTE</name>
<evidence type="ECO:0000313" key="1">
    <source>
        <dbReference type="EMBL" id="KAA8533903.1"/>
    </source>
</evidence>
<evidence type="ECO:0000313" key="2">
    <source>
        <dbReference type="Proteomes" id="UP000325577"/>
    </source>
</evidence>
<proteinExistence type="predicted"/>
<reference evidence="1 2" key="1">
    <citation type="submission" date="2019-09" db="EMBL/GenBank/DDBJ databases">
        <title>A chromosome-level genome assembly of the Chinese tupelo Nyssa sinensis.</title>
        <authorList>
            <person name="Yang X."/>
            <person name="Kang M."/>
            <person name="Yang Y."/>
            <person name="Xiong H."/>
            <person name="Wang M."/>
            <person name="Zhang Z."/>
            <person name="Wang Z."/>
            <person name="Wu H."/>
            <person name="Ma T."/>
            <person name="Liu J."/>
            <person name="Xi Z."/>
        </authorList>
    </citation>
    <scope>NUCLEOTIDE SEQUENCE [LARGE SCALE GENOMIC DNA]</scope>
    <source>
        <strain evidence="1">J267</strain>
        <tissue evidence="1">Leaf</tissue>
    </source>
</reference>
<dbReference type="Proteomes" id="UP000325577">
    <property type="component" value="Linkage Group LG18"/>
</dbReference>
<accession>A0A5J5ASE3</accession>
<dbReference type="EMBL" id="CM018041">
    <property type="protein sequence ID" value="KAA8533903.1"/>
    <property type="molecule type" value="Genomic_DNA"/>
</dbReference>